<feature type="non-terminal residue" evidence="1">
    <location>
        <position position="1"/>
    </location>
</feature>
<evidence type="ECO:0000313" key="2">
    <source>
        <dbReference type="Proteomes" id="UP000574390"/>
    </source>
</evidence>
<protein>
    <submittedName>
        <fullName evidence="1">Uncharacterized protein</fullName>
    </submittedName>
</protein>
<proteinExistence type="predicted"/>
<evidence type="ECO:0000313" key="1">
    <source>
        <dbReference type="EMBL" id="KAF4716022.1"/>
    </source>
</evidence>
<comment type="caution">
    <text evidence="1">The sequence shown here is derived from an EMBL/GenBank/DDBJ whole genome shotgun (WGS) entry which is preliminary data.</text>
</comment>
<dbReference type="AlphaFoldDB" id="A0A7J6R6H1"/>
<dbReference type="Gene3D" id="3.40.50.12370">
    <property type="match status" value="1"/>
</dbReference>
<dbReference type="EMBL" id="JABANM010024566">
    <property type="protein sequence ID" value="KAF4716022.1"/>
    <property type="molecule type" value="Genomic_DNA"/>
</dbReference>
<name>A0A7J6R6H1_PEROL</name>
<organism evidence="1 2">
    <name type="scientific">Perkinsus olseni</name>
    <name type="common">Perkinsus atlanticus</name>
    <dbReference type="NCBI Taxonomy" id="32597"/>
    <lineage>
        <taxon>Eukaryota</taxon>
        <taxon>Sar</taxon>
        <taxon>Alveolata</taxon>
        <taxon>Perkinsozoa</taxon>
        <taxon>Perkinsea</taxon>
        <taxon>Perkinsida</taxon>
        <taxon>Perkinsidae</taxon>
        <taxon>Perkinsus</taxon>
    </lineage>
</organism>
<sequence length="214" mass="22862">AELSRHCRFLVIGDSGKTNTRHREMVSRCAGNVIIARSELALKASAVRDFVVGVGARDQEGALRALSMAFALARAAGDGRGANVSIIYIPVQPWQFGQQEDILSIGYKSSQLLQSVQDTVKRLEAQHSGVKVALKMGNPTDRMHVQDELLSTAERNGNCGELGSVTSQFVDKGRKRSLQGVTVAVAKLGLDAGGSVPTLLHPVAPAFTHQAPNH</sequence>
<accession>A0A7J6R6H1</accession>
<reference evidence="1 2" key="1">
    <citation type="submission" date="2020-04" db="EMBL/GenBank/DDBJ databases">
        <title>Perkinsus olseni comparative genomics.</title>
        <authorList>
            <person name="Bogema D.R."/>
        </authorList>
    </citation>
    <scope>NUCLEOTIDE SEQUENCE [LARGE SCALE GENOMIC DNA]</scope>
    <source>
        <strain evidence="1">ATCC PRA-205</strain>
    </source>
</reference>
<dbReference type="Proteomes" id="UP000574390">
    <property type="component" value="Unassembled WGS sequence"/>
</dbReference>
<gene>
    <name evidence="1" type="ORF">FOZ62_009727</name>
</gene>